<organism evidence="1 2">
    <name type="scientific">Purpureocillium takamizusanense</name>
    <dbReference type="NCBI Taxonomy" id="2060973"/>
    <lineage>
        <taxon>Eukaryota</taxon>
        <taxon>Fungi</taxon>
        <taxon>Dikarya</taxon>
        <taxon>Ascomycota</taxon>
        <taxon>Pezizomycotina</taxon>
        <taxon>Sordariomycetes</taxon>
        <taxon>Hypocreomycetidae</taxon>
        <taxon>Hypocreales</taxon>
        <taxon>Ophiocordycipitaceae</taxon>
        <taxon>Purpureocillium</taxon>
    </lineage>
</organism>
<reference evidence="1" key="1">
    <citation type="submission" date="2021-11" db="EMBL/GenBank/DDBJ databases">
        <title>Purpureocillium_takamizusanense_genome.</title>
        <authorList>
            <person name="Nguyen N.-H."/>
        </authorList>
    </citation>
    <scope>NUCLEOTIDE SEQUENCE</scope>
    <source>
        <strain evidence="1">PT3</strain>
    </source>
</reference>
<proteinExistence type="predicted"/>
<gene>
    <name evidence="1" type="ORF">JDV02_009380</name>
</gene>
<dbReference type="OrthoDB" id="5229512at2759"/>
<evidence type="ECO:0000313" key="2">
    <source>
        <dbReference type="Proteomes" id="UP000829364"/>
    </source>
</evidence>
<keyword evidence="2" id="KW-1185">Reference proteome</keyword>
<sequence length="277" mass="30473">MGLHLHLLDLPVDILSMILAPLLVSDHPIKLCNCAEALPRDINPLPVMLAHPAFYAIASPLFYEGNEFELDTRGDHGPHVRRCLQGAADAAMKQEPFLLTQDDDDGPSLNASVRRRSPVASSVLVERAALRKVKRLHVYVEKLRQWIDALLVPLLSDMVLAGNLVALTLVVRTASGRNVATRRDVFARRPLASLVRLLADPYLRERRLWVSAAHGLDPLDGAQGQSTRFGDYECVSVDWRAALRLADPEGRARIIGLGGDVTNARGRGYAADEYEGP</sequence>
<dbReference type="RefSeq" id="XP_047847048.1">
    <property type="nucleotide sequence ID" value="XM_047991038.1"/>
</dbReference>
<protein>
    <submittedName>
        <fullName evidence="1">Uncharacterized protein</fullName>
    </submittedName>
</protein>
<dbReference type="Proteomes" id="UP000829364">
    <property type="component" value="Chromosome 9"/>
</dbReference>
<dbReference type="EMBL" id="CP086362">
    <property type="protein sequence ID" value="UNI23567.1"/>
    <property type="molecule type" value="Genomic_DNA"/>
</dbReference>
<accession>A0A9Q8VG80</accession>
<name>A0A9Q8VG80_9HYPO</name>
<dbReference type="AlphaFoldDB" id="A0A9Q8VG80"/>
<evidence type="ECO:0000313" key="1">
    <source>
        <dbReference type="EMBL" id="UNI23567.1"/>
    </source>
</evidence>
<dbReference type="GeneID" id="72071325"/>
<dbReference type="KEGG" id="ptkz:JDV02_009380"/>